<dbReference type="STRING" id="941907.SAMN06295910_2585"/>
<proteinExistence type="predicted"/>
<protein>
    <recommendedName>
        <fullName evidence="5">Secreted protein</fullName>
    </recommendedName>
</protein>
<dbReference type="EMBL" id="LT840185">
    <property type="protein sequence ID" value="SMF77406.1"/>
    <property type="molecule type" value="Genomic_DNA"/>
</dbReference>
<name>A0A1X7H0B9_9SPHN</name>
<dbReference type="RefSeq" id="WP_157123844.1">
    <property type="nucleotide sequence ID" value="NZ_LT840185.1"/>
</dbReference>
<dbReference type="Proteomes" id="UP000192934">
    <property type="component" value="Chromosome I"/>
</dbReference>
<reference evidence="4" key="1">
    <citation type="submission" date="2017-04" db="EMBL/GenBank/DDBJ databases">
        <authorList>
            <person name="Varghese N."/>
            <person name="Submissions S."/>
        </authorList>
    </citation>
    <scope>NUCLEOTIDE SEQUENCE [LARGE SCALE GENOMIC DNA]</scope>
    <source>
        <strain evidence="4">Dd16</strain>
    </source>
</reference>
<evidence type="ECO:0000256" key="1">
    <source>
        <dbReference type="SAM" id="MobiDB-lite"/>
    </source>
</evidence>
<feature type="region of interest" description="Disordered" evidence="1">
    <location>
        <begin position="21"/>
        <end position="55"/>
    </location>
</feature>
<organism evidence="3 4">
    <name type="scientific">Allosphingosinicella indica</name>
    <dbReference type="NCBI Taxonomy" id="941907"/>
    <lineage>
        <taxon>Bacteria</taxon>
        <taxon>Pseudomonadati</taxon>
        <taxon>Pseudomonadota</taxon>
        <taxon>Alphaproteobacteria</taxon>
        <taxon>Sphingomonadales</taxon>
        <taxon>Sphingomonadaceae</taxon>
        <taxon>Allosphingosinicella</taxon>
    </lineage>
</organism>
<feature type="signal peptide" evidence="2">
    <location>
        <begin position="1"/>
        <end position="18"/>
    </location>
</feature>
<keyword evidence="2" id="KW-0732">Signal</keyword>
<evidence type="ECO:0000313" key="4">
    <source>
        <dbReference type="Proteomes" id="UP000192934"/>
    </source>
</evidence>
<feature type="compositionally biased region" description="Low complexity" evidence="1">
    <location>
        <begin position="21"/>
        <end position="31"/>
    </location>
</feature>
<gene>
    <name evidence="3" type="ORF">SAMN06295910_2585</name>
</gene>
<dbReference type="OrthoDB" id="7452412at2"/>
<evidence type="ECO:0000256" key="2">
    <source>
        <dbReference type="SAM" id="SignalP"/>
    </source>
</evidence>
<feature type="chain" id="PRO_5013185837" description="Secreted protein" evidence="2">
    <location>
        <begin position="19"/>
        <end position="88"/>
    </location>
</feature>
<sequence>MSALRIAMAAAAAFAFHAAAPATQTPAAEKASASADGDKLICRKQQPPSGTRIGPTRVCATATEWQMRDEMTQETRRNIDKVQQQRAY</sequence>
<evidence type="ECO:0000313" key="3">
    <source>
        <dbReference type="EMBL" id="SMF77406.1"/>
    </source>
</evidence>
<evidence type="ECO:0008006" key="5">
    <source>
        <dbReference type="Google" id="ProtNLM"/>
    </source>
</evidence>
<accession>A0A1X7H0B9</accession>
<keyword evidence="4" id="KW-1185">Reference proteome</keyword>
<dbReference type="AlphaFoldDB" id="A0A1X7H0B9"/>